<dbReference type="PROSITE" id="PS51450">
    <property type="entry name" value="LRR"/>
    <property type="match status" value="2"/>
</dbReference>
<dbReference type="SMART" id="SM00369">
    <property type="entry name" value="LRR_TYP"/>
    <property type="match status" value="3"/>
</dbReference>
<feature type="transmembrane region" description="Helical" evidence="4">
    <location>
        <begin position="296"/>
        <end position="317"/>
    </location>
</feature>
<dbReference type="GO" id="GO:0005737">
    <property type="term" value="C:cytoplasm"/>
    <property type="evidence" value="ECO:0007669"/>
    <property type="project" value="TreeGrafter"/>
</dbReference>
<sequence>MEINVFYVYCFIVNILIVYCNEIDNVINFINSNIISRNFTCNDDFIKCNNEHVVEITIHFTSAVKTKVDVIDYSQFPKLPELKKLIFEGNLFKGIFPKTFLDADYFPSLEYIELQKSNISEIPEIENSKSPVNEINLSLNQLSKFPTQLIHLENLKKLVLNNNKIGSLDNLEECDLEELSIRINEIDTISPDFFEDLPALKKLDISSNKIKELPISLYKLQYLTELDISENTQLNAQIAGFDSKISKCNFKNTNIDCFDVGTCIIIDDDGNQNQYKTCPKEVIDKIKNSGNKKKNVITIVIFAALAIIVSIAGSIWIHKSNKKRKNDREADINNSNINNNQNQNMNNNIVYNNTLTTTSTNQIVISQPSDRSYIFAANTSNSNIVSPMQSPIPVSQALTMNNAPLQSPITVSQASTINNEQLQSPIPVSQASTINNALLQSQNYVPFNNPSALPNGQMNVGLMNGNQADGQVFTVLPLQITSNRSNVNYYSYDLMNKMNMAAGISSTSSKDIIEVEKKILAKDKGLDTEEMVDIKYQKKILQEEDIIKKCYDNNDNLPPYSQ</sequence>
<dbReference type="STRING" id="1754190.A0A1Y2EG75"/>
<keyword evidence="1" id="KW-0433">Leucine-rich repeat</keyword>
<dbReference type="InterPro" id="IPR050216">
    <property type="entry name" value="LRR_domain-containing"/>
</dbReference>
<dbReference type="Pfam" id="PF13855">
    <property type="entry name" value="LRR_8"/>
    <property type="match status" value="1"/>
</dbReference>
<gene>
    <name evidence="5" type="ORF">LY90DRAFT_667417</name>
</gene>
<dbReference type="EMBL" id="MCOG01000043">
    <property type="protein sequence ID" value="ORY70570.1"/>
    <property type="molecule type" value="Genomic_DNA"/>
</dbReference>
<dbReference type="InterPro" id="IPR032675">
    <property type="entry name" value="LRR_dom_sf"/>
</dbReference>
<keyword evidence="4" id="KW-1133">Transmembrane helix</keyword>
<dbReference type="OrthoDB" id="5789657at2759"/>
<evidence type="ECO:0000256" key="4">
    <source>
        <dbReference type="SAM" id="Phobius"/>
    </source>
</evidence>
<evidence type="ECO:0000313" key="6">
    <source>
        <dbReference type="Proteomes" id="UP000193920"/>
    </source>
</evidence>
<evidence type="ECO:0000256" key="2">
    <source>
        <dbReference type="ARBA" id="ARBA00022737"/>
    </source>
</evidence>
<evidence type="ECO:0000256" key="1">
    <source>
        <dbReference type="ARBA" id="ARBA00022614"/>
    </source>
</evidence>
<accession>A0A1Y2EG75</accession>
<keyword evidence="6" id="KW-1185">Reference proteome</keyword>
<reference evidence="5 6" key="1">
    <citation type="submission" date="2016-08" db="EMBL/GenBank/DDBJ databases">
        <title>A Parts List for Fungal Cellulosomes Revealed by Comparative Genomics.</title>
        <authorList>
            <consortium name="DOE Joint Genome Institute"/>
            <person name="Haitjema C.H."/>
            <person name="Gilmore S.P."/>
            <person name="Henske J.K."/>
            <person name="Solomon K.V."/>
            <person name="De Groot R."/>
            <person name="Kuo A."/>
            <person name="Mondo S.J."/>
            <person name="Salamov A.A."/>
            <person name="Labutti K."/>
            <person name="Zhao Z."/>
            <person name="Chiniquy J."/>
            <person name="Barry K."/>
            <person name="Brewer H.M."/>
            <person name="Purvine S.O."/>
            <person name="Wright A.T."/>
            <person name="Boxma B."/>
            <person name="Van Alen T."/>
            <person name="Hackstein J.H."/>
            <person name="Baker S.E."/>
            <person name="Grigoriev I.V."/>
            <person name="O'Malley M.A."/>
        </authorList>
    </citation>
    <scope>NUCLEOTIDE SEQUENCE [LARGE SCALE GENOMIC DNA]</scope>
    <source>
        <strain evidence="5 6">G1</strain>
    </source>
</reference>
<dbReference type="PANTHER" id="PTHR48051">
    <property type="match status" value="1"/>
</dbReference>
<dbReference type="SUPFAM" id="SSF52058">
    <property type="entry name" value="L domain-like"/>
    <property type="match status" value="1"/>
</dbReference>
<dbReference type="AlphaFoldDB" id="A0A1Y2EG75"/>
<dbReference type="Proteomes" id="UP000193920">
    <property type="component" value="Unassembled WGS sequence"/>
</dbReference>
<evidence type="ECO:0000256" key="3">
    <source>
        <dbReference type="SAM" id="MobiDB-lite"/>
    </source>
</evidence>
<organism evidence="5 6">
    <name type="scientific">Neocallimastix californiae</name>
    <dbReference type="NCBI Taxonomy" id="1754190"/>
    <lineage>
        <taxon>Eukaryota</taxon>
        <taxon>Fungi</taxon>
        <taxon>Fungi incertae sedis</taxon>
        <taxon>Chytridiomycota</taxon>
        <taxon>Chytridiomycota incertae sedis</taxon>
        <taxon>Neocallimastigomycetes</taxon>
        <taxon>Neocallimastigales</taxon>
        <taxon>Neocallimastigaceae</taxon>
        <taxon>Neocallimastix</taxon>
    </lineage>
</organism>
<feature type="region of interest" description="Disordered" evidence="3">
    <location>
        <begin position="323"/>
        <end position="345"/>
    </location>
</feature>
<protein>
    <submittedName>
        <fullName evidence="5">L domain-like protein</fullName>
    </submittedName>
</protein>
<keyword evidence="2" id="KW-0677">Repeat</keyword>
<name>A0A1Y2EG75_9FUNG</name>
<keyword evidence="4" id="KW-0812">Transmembrane</keyword>
<feature type="transmembrane region" description="Helical" evidence="4">
    <location>
        <begin position="6"/>
        <end position="27"/>
    </location>
</feature>
<comment type="caution">
    <text evidence="5">The sequence shown here is derived from an EMBL/GenBank/DDBJ whole genome shotgun (WGS) entry which is preliminary data.</text>
</comment>
<dbReference type="InterPro" id="IPR003591">
    <property type="entry name" value="Leu-rich_rpt_typical-subtyp"/>
</dbReference>
<dbReference type="PANTHER" id="PTHR48051:SF1">
    <property type="entry name" value="RAS SUPPRESSOR PROTEIN 1"/>
    <property type="match status" value="1"/>
</dbReference>
<proteinExistence type="predicted"/>
<evidence type="ECO:0000313" key="5">
    <source>
        <dbReference type="EMBL" id="ORY70570.1"/>
    </source>
</evidence>
<feature type="compositionally biased region" description="Low complexity" evidence="3">
    <location>
        <begin position="332"/>
        <end position="345"/>
    </location>
</feature>
<keyword evidence="4" id="KW-0472">Membrane</keyword>
<dbReference type="Gene3D" id="3.80.10.10">
    <property type="entry name" value="Ribonuclease Inhibitor"/>
    <property type="match status" value="2"/>
</dbReference>
<dbReference type="InterPro" id="IPR001611">
    <property type="entry name" value="Leu-rich_rpt"/>
</dbReference>